<evidence type="ECO:0000313" key="8">
    <source>
        <dbReference type="EMBL" id="OJJ44233.1"/>
    </source>
</evidence>
<dbReference type="PANTHER" id="PTHR23501">
    <property type="entry name" value="MAJOR FACILITATOR SUPERFAMILY"/>
    <property type="match status" value="1"/>
</dbReference>
<evidence type="ECO:0000256" key="4">
    <source>
        <dbReference type="ARBA" id="ARBA00023136"/>
    </source>
</evidence>
<dbReference type="GO" id="GO:0005886">
    <property type="term" value="C:plasma membrane"/>
    <property type="evidence" value="ECO:0007669"/>
    <property type="project" value="TreeGrafter"/>
</dbReference>
<feature type="transmembrane region" description="Helical" evidence="6">
    <location>
        <begin position="289"/>
        <end position="307"/>
    </location>
</feature>
<feature type="transmembrane region" description="Helical" evidence="6">
    <location>
        <begin position="215"/>
        <end position="238"/>
    </location>
</feature>
<dbReference type="RefSeq" id="XP_022578743.1">
    <property type="nucleotide sequence ID" value="XM_022730021.1"/>
</dbReference>
<dbReference type="Gene3D" id="1.20.1250.20">
    <property type="entry name" value="MFS general substrate transporter like domains"/>
    <property type="match status" value="1"/>
</dbReference>
<evidence type="ECO:0000256" key="2">
    <source>
        <dbReference type="ARBA" id="ARBA00022692"/>
    </source>
</evidence>
<evidence type="ECO:0000256" key="6">
    <source>
        <dbReference type="SAM" id="Phobius"/>
    </source>
</evidence>
<organism evidence="8 9">
    <name type="scientific">Penicilliopsis zonata CBS 506.65</name>
    <dbReference type="NCBI Taxonomy" id="1073090"/>
    <lineage>
        <taxon>Eukaryota</taxon>
        <taxon>Fungi</taxon>
        <taxon>Dikarya</taxon>
        <taxon>Ascomycota</taxon>
        <taxon>Pezizomycotina</taxon>
        <taxon>Eurotiomycetes</taxon>
        <taxon>Eurotiomycetidae</taxon>
        <taxon>Eurotiales</taxon>
        <taxon>Aspergillaceae</taxon>
        <taxon>Penicilliopsis</taxon>
    </lineage>
</organism>
<feature type="transmembrane region" description="Helical" evidence="6">
    <location>
        <begin position="101"/>
        <end position="119"/>
    </location>
</feature>
<feature type="transmembrane region" description="Helical" evidence="6">
    <location>
        <begin position="188"/>
        <end position="209"/>
    </location>
</feature>
<dbReference type="AlphaFoldDB" id="A0A1L9SAM5"/>
<dbReference type="STRING" id="1073090.A0A1L9SAM5"/>
<dbReference type="PANTHER" id="PTHR23501:SF199">
    <property type="entry name" value="MFS EFFLUX TRANSPORTER INPD-RELATED"/>
    <property type="match status" value="1"/>
</dbReference>
<dbReference type="GeneID" id="34616485"/>
<dbReference type="SUPFAM" id="SSF103473">
    <property type="entry name" value="MFS general substrate transporter"/>
    <property type="match status" value="1"/>
</dbReference>
<evidence type="ECO:0000259" key="7">
    <source>
        <dbReference type="PROSITE" id="PS50850"/>
    </source>
</evidence>
<protein>
    <recommendedName>
        <fullName evidence="7">Major facilitator superfamily (MFS) profile domain-containing protein</fullName>
    </recommendedName>
</protein>
<dbReference type="Pfam" id="PF07690">
    <property type="entry name" value="MFS_1"/>
    <property type="match status" value="1"/>
</dbReference>
<keyword evidence="9" id="KW-1185">Reference proteome</keyword>
<evidence type="ECO:0000256" key="1">
    <source>
        <dbReference type="ARBA" id="ARBA00004141"/>
    </source>
</evidence>
<evidence type="ECO:0000256" key="5">
    <source>
        <dbReference type="SAM" id="MobiDB-lite"/>
    </source>
</evidence>
<dbReference type="PROSITE" id="PS50850">
    <property type="entry name" value="MFS"/>
    <property type="match status" value="1"/>
</dbReference>
<keyword evidence="4 6" id="KW-0472">Membrane</keyword>
<dbReference type="Gene3D" id="1.20.1720.10">
    <property type="entry name" value="Multidrug resistance protein D"/>
    <property type="match status" value="1"/>
</dbReference>
<gene>
    <name evidence="8" type="ORF">ASPZODRAFT_751038</name>
</gene>
<dbReference type="InterPro" id="IPR011701">
    <property type="entry name" value="MFS"/>
</dbReference>
<feature type="transmembrane region" description="Helical" evidence="6">
    <location>
        <begin position="361"/>
        <end position="383"/>
    </location>
</feature>
<dbReference type="OrthoDB" id="2985014at2759"/>
<feature type="transmembrane region" description="Helical" evidence="6">
    <location>
        <begin position="155"/>
        <end position="176"/>
    </location>
</feature>
<feature type="transmembrane region" description="Helical" evidence="6">
    <location>
        <begin position="63"/>
        <end position="89"/>
    </location>
</feature>
<accession>A0A1L9SAM5</accession>
<reference evidence="9" key="1">
    <citation type="journal article" date="2017" name="Genome Biol.">
        <title>Comparative genomics reveals high biological diversity and specific adaptations in the industrially and medically important fungal genus Aspergillus.</title>
        <authorList>
            <person name="de Vries R.P."/>
            <person name="Riley R."/>
            <person name="Wiebenga A."/>
            <person name="Aguilar-Osorio G."/>
            <person name="Amillis S."/>
            <person name="Uchima C.A."/>
            <person name="Anderluh G."/>
            <person name="Asadollahi M."/>
            <person name="Askin M."/>
            <person name="Barry K."/>
            <person name="Battaglia E."/>
            <person name="Bayram O."/>
            <person name="Benocci T."/>
            <person name="Braus-Stromeyer S.A."/>
            <person name="Caldana C."/>
            <person name="Canovas D."/>
            <person name="Cerqueira G.C."/>
            <person name="Chen F."/>
            <person name="Chen W."/>
            <person name="Choi C."/>
            <person name="Clum A."/>
            <person name="Dos Santos R.A."/>
            <person name="Damasio A.R."/>
            <person name="Diallinas G."/>
            <person name="Emri T."/>
            <person name="Fekete E."/>
            <person name="Flipphi M."/>
            <person name="Freyberg S."/>
            <person name="Gallo A."/>
            <person name="Gournas C."/>
            <person name="Habgood R."/>
            <person name="Hainaut M."/>
            <person name="Harispe M.L."/>
            <person name="Henrissat B."/>
            <person name="Hilden K.S."/>
            <person name="Hope R."/>
            <person name="Hossain A."/>
            <person name="Karabika E."/>
            <person name="Karaffa L."/>
            <person name="Karanyi Z."/>
            <person name="Krasevec N."/>
            <person name="Kuo A."/>
            <person name="Kusch H."/>
            <person name="LaButti K."/>
            <person name="Lagendijk E.L."/>
            <person name="Lapidus A."/>
            <person name="Levasseur A."/>
            <person name="Lindquist E."/>
            <person name="Lipzen A."/>
            <person name="Logrieco A.F."/>
            <person name="MacCabe A."/>
            <person name="Maekelae M.R."/>
            <person name="Malavazi I."/>
            <person name="Melin P."/>
            <person name="Meyer V."/>
            <person name="Mielnichuk N."/>
            <person name="Miskei M."/>
            <person name="Molnar A.P."/>
            <person name="Mule G."/>
            <person name="Ngan C.Y."/>
            <person name="Orejas M."/>
            <person name="Orosz E."/>
            <person name="Ouedraogo J.P."/>
            <person name="Overkamp K.M."/>
            <person name="Park H.-S."/>
            <person name="Perrone G."/>
            <person name="Piumi F."/>
            <person name="Punt P.J."/>
            <person name="Ram A.F."/>
            <person name="Ramon A."/>
            <person name="Rauscher S."/>
            <person name="Record E."/>
            <person name="Riano-Pachon D.M."/>
            <person name="Robert V."/>
            <person name="Roehrig J."/>
            <person name="Ruller R."/>
            <person name="Salamov A."/>
            <person name="Salih N.S."/>
            <person name="Samson R.A."/>
            <person name="Sandor E."/>
            <person name="Sanguinetti M."/>
            <person name="Schuetze T."/>
            <person name="Sepcic K."/>
            <person name="Shelest E."/>
            <person name="Sherlock G."/>
            <person name="Sophianopoulou V."/>
            <person name="Squina F.M."/>
            <person name="Sun H."/>
            <person name="Susca A."/>
            <person name="Todd R.B."/>
            <person name="Tsang A."/>
            <person name="Unkles S.E."/>
            <person name="van de Wiele N."/>
            <person name="van Rossen-Uffink D."/>
            <person name="Oliveira J.V."/>
            <person name="Vesth T.C."/>
            <person name="Visser J."/>
            <person name="Yu J.-H."/>
            <person name="Zhou M."/>
            <person name="Andersen M.R."/>
            <person name="Archer D.B."/>
            <person name="Baker S.E."/>
            <person name="Benoit I."/>
            <person name="Brakhage A.A."/>
            <person name="Braus G.H."/>
            <person name="Fischer R."/>
            <person name="Frisvad J.C."/>
            <person name="Goldman G.H."/>
            <person name="Houbraken J."/>
            <person name="Oakley B."/>
            <person name="Pocsi I."/>
            <person name="Scazzocchio C."/>
            <person name="Seiboth B."/>
            <person name="vanKuyk P.A."/>
            <person name="Wortman J."/>
            <person name="Dyer P.S."/>
            <person name="Grigoriev I.V."/>
        </authorList>
    </citation>
    <scope>NUCLEOTIDE SEQUENCE [LARGE SCALE GENOMIC DNA]</scope>
    <source>
        <strain evidence="9">CBS 506.65</strain>
    </source>
</reference>
<feature type="compositionally biased region" description="Polar residues" evidence="5">
    <location>
        <begin position="8"/>
        <end position="23"/>
    </location>
</feature>
<keyword evidence="3 6" id="KW-1133">Transmembrane helix</keyword>
<feature type="transmembrane region" description="Helical" evidence="6">
    <location>
        <begin position="258"/>
        <end position="277"/>
    </location>
</feature>
<dbReference type="EMBL" id="KV878348">
    <property type="protein sequence ID" value="OJJ44233.1"/>
    <property type="molecule type" value="Genomic_DNA"/>
</dbReference>
<comment type="subcellular location">
    <subcellularLocation>
        <location evidence="1">Membrane</location>
        <topology evidence="1">Multi-pass membrane protein</topology>
    </subcellularLocation>
</comment>
<feature type="region of interest" description="Disordered" evidence="5">
    <location>
        <begin position="1"/>
        <end position="34"/>
    </location>
</feature>
<dbReference type="InterPro" id="IPR020846">
    <property type="entry name" value="MFS_dom"/>
</dbReference>
<feature type="transmembrane region" description="Helical" evidence="6">
    <location>
        <begin position="131"/>
        <end position="149"/>
    </location>
</feature>
<dbReference type="VEuPathDB" id="FungiDB:ASPZODRAFT_751038"/>
<dbReference type="GO" id="GO:0022857">
    <property type="term" value="F:transmembrane transporter activity"/>
    <property type="evidence" value="ECO:0007669"/>
    <property type="project" value="InterPro"/>
</dbReference>
<name>A0A1L9SAM5_9EURO</name>
<feature type="transmembrane region" description="Helical" evidence="6">
    <location>
        <begin position="328"/>
        <end position="349"/>
    </location>
</feature>
<dbReference type="InterPro" id="IPR036259">
    <property type="entry name" value="MFS_trans_sf"/>
</dbReference>
<feature type="transmembrane region" description="Helical" evidence="6">
    <location>
        <begin position="395"/>
        <end position="413"/>
    </location>
</feature>
<keyword evidence="2 6" id="KW-0812">Transmembrane</keyword>
<sequence length="558" mass="59980">MVEHKDSTILSLDQHSHVSSSTPIEGDREQDHVGHPAEQLEAVGDSQAPTLDSEMEYVTGAKAFALMVSCMLIAAAIGLDNNIVAIAVPSISDKFNTISDIGWYSSTLRLVMCSFMFLFGKAYTLYATKPLFIMSIGAFEAGNILATFSPTSNSFILGRAITGFGCAGIINGLFSMLTRLFPLHKRPLVGGLVGAVETLAGISAPLIGGALIDGWSWRACFGINVPLGLVGLAVNWFFLETPHSPKFDLPWQEKIENLDLLGTAVFIPMMTCLLLALEWGGITYSWSDLRIIACLVVFGVLFAVFAWRQYRAGDRATLPLRILRNRSIIAGAWFGCCINAAGAVLEYYLSIYFQAIRGYSAAQAGVYALPMITGLCVACIVAGAATSRIGYYVQFMYATTILSSIAAGLLTTIDLKTDLPKLLCLEGLMGFASGIGFQAPQVAAQTVLAADEATIGLSIIQFGQQLGPVLFLAASTTLFTNRLTAEVEQYSPSTNITSLENMGLSDIRKAFGGEKLEDVLLGYDTAVTQTLFLPVALTCVTAFGSLAMEWRSVKKKQQ</sequence>
<dbReference type="Proteomes" id="UP000184188">
    <property type="component" value="Unassembled WGS sequence"/>
</dbReference>
<feature type="domain" description="Major facilitator superfamily (MFS) profile" evidence="7">
    <location>
        <begin position="66"/>
        <end position="554"/>
    </location>
</feature>
<evidence type="ECO:0000313" key="9">
    <source>
        <dbReference type="Proteomes" id="UP000184188"/>
    </source>
</evidence>
<feature type="transmembrane region" description="Helical" evidence="6">
    <location>
        <begin position="531"/>
        <end position="550"/>
    </location>
</feature>
<proteinExistence type="predicted"/>
<feature type="compositionally biased region" description="Basic and acidic residues" evidence="5">
    <location>
        <begin position="25"/>
        <end position="34"/>
    </location>
</feature>
<evidence type="ECO:0000256" key="3">
    <source>
        <dbReference type="ARBA" id="ARBA00022989"/>
    </source>
</evidence>